<dbReference type="Proteomes" id="UP001055439">
    <property type="component" value="Chromosome 1"/>
</dbReference>
<dbReference type="PANTHER" id="PTHR12802">
    <property type="entry name" value="SWI/SNF COMPLEX-RELATED"/>
    <property type="match status" value="1"/>
</dbReference>
<dbReference type="AlphaFoldDB" id="A0A9E7EEL9"/>
<feature type="region of interest" description="Disordered" evidence="5">
    <location>
        <begin position="288"/>
        <end position="413"/>
    </location>
</feature>
<organism evidence="9 10">
    <name type="scientific">Musa troglodytarum</name>
    <name type="common">fe'i banana</name>
    <dbReference type="NCBI Taxonomy" id="320322"/>
    <lineage>
        <taxon>Eukaryota</taxon>
        <taxon>Viridiplantae</taxon>
        <taxon>Streptophyta</taxon>
        <taxon>Embryophyta</taxon>
        <taxon>Tracheophyta</taxon>
        <taxon>Spermatophyta</taxon>
        <taxon>Magnoliopsida</taxon>
        <taxon>Liliopsida</taxon>
        <taxon>Zingiberales</taxon>
        <taxon>Musaceae</taxon>
        <taxon>Musa</taxon>
    </lineage>
</organism>
<keyword evidence="2 9" id="KW-0238">DNA-binding</keyword>
<dbReference type="GO" id="GO:0003677">
    <property type="term" value="F:DNA binding"/>
    <property type="evidence" value="ECO:0007669"/>
    <property type="project" value="UniProtKB-KW"/>
</dbReference>
<feature type="compositionally biased region" description="Basic residues" evidence="5">
    <location>
        <begin position="306"/>
        <end position="316"/>
    </location>
</feature>
<keyword evidence="3" id="KW-0804">Transcription</keyword>
<dbReference type="PROSITE" id="PS51293">
    <property type="entry name" value="SANT"/>
    <property type="match status" value="1"/>
</dbReference>
<evidence type="ECO:0000313" key="9">
    <source>
        <dbReference type="EMBL" id="URD75864.1"/>
    </source>
</evidence>
<dbReference type="EMBL" id="CP097502">
    <property type="protein sequence ID" value="URD75864.1"/>
    <property type="molecule type" value="Genomic_DNA"/>
</dbReference>
<reference evidence="9" key="1">
    <citation type="submission" date="2022-05" db="EMBL/GenBank/DDBJ databases">
        <title>The Musa troglodytarum L. genome provides insights into the mechanism of non-climacteric behaviour and enrichment of carotenoids.</title>
        <authorList>
            <person name="Wang J."/>
        </authorList>
    </citation>
    <scope>NUCLEOTIDE SEQUENCE</scope>
    <source>
        <tissue evidence="9">Leaf</tissue>
    </source>
</reference>
<dbReference type="OrthoDB" id="118550at2759"/>
<dbReference type="SMART" id="SM00717">
    <property type="entry name" value="SANT"/>
    <property type="match status" value="1"/>
</dbReference>
<dbReference type="InterPro" id="IPR001005">
    <property type="entry name" value="SANT/Myb"/>
</dbReference>
<dbReference type="InterPro" id="IPR009057">
    <property type="entry name" value="Homeodomain-like_sf"/>
</dbReference>
<evidence type="ECO:0000259" key="8">
    <source>
        <dbReference type="PROSITE" id="PS51294"/>
    </source>
</evidence>
<dbReference type="CDD" id="cd00167">
    <property type="entry name" value="SANT"/>
    <property type="match status" value="1"/>
</dbReference>
<dbReference type="InterPro" id="IPR006447">
    <property type="entry name" value="Myb_dom_plants"/>
</dbReference>
<dbReference type="PANTHER" id="PTHR12802:SF155">
    <property type="entry name" value="DEUBIQUITINASE MYSM1"/>
    <property type="match status" value="1"/>
</dbReference>
<dbReference type="SUPFAM" id="SSF46689">
    <property type="entry name" value="Homeodomain-like"/>
    <property type="match status" value="1"/>
</dbReference>
<evidence type="ECO:0000256" key="1">
    <source>
        <dbReference type="ARBA" id="ARBA00023015"/>
    </source>
</evidence>
<feature type="compositionally biased region" description="Low complexity" evidence="5">
    <location>
        <begin position="335"/>
        <end position="346"/>
    </location>
</feature>
<keyword evidence="10" id="KW-1185">Reference proteome</keyword>
<evidence type="ECO:0000256" key="4">
    <source>
        <dbReference type="ARBA" id="ARBA00023242"/>
    </source>
</evidence>
<feature type="domain" description="Myb-like" evidence="6">
    <location>
        <begin position="237"/>
        <end position="287"/>
    </location>
</feature>
<dbReference type="Pfam" id="PF00249">
    <property type="entry name" value="Myb_DNA-binding"/>
    <property type="match status" value="1"/>
</dbReference>
<proteinExistence type="predicted"/>
<keyword evidence="4" id="KW-0539">Nucleus</keyword>
<evidence type="ECO:0000259" key="6">
    <source>
        <dbReference type="PROSITE" id="PS50090"/>
    </source>
</evidence>
<name>A0A9E7EEL9_9LILI</name>
<feature type="domain" description="SANT" evidence="7">
    <location>
        <begin position="240"/>
        <end position="291"/>
    </location>
</feature>
<dbReference type="PROSITE" id="PS51294">
    <property type="entry name" value="HTH_MYB"/>
    <property type="match status" value="1"/>
</dbReference>
<accession>A0A9E7EEL9</accession>
<evidence type="ECO:0000256" key="2">
    <source>
        <dbReference type="ARBA" id="ARBA00023125"/>
    </source>
</evidence>
<gene>
    <name evidence="9" type="ORF">MUK42_08102</name>
</gene>
<feature type="compositionally biased region" description="Polar residues" evidence="5">
    <location>
        <begin position="347"/>
        <end position="369"/>
    </location>
</feature>
<evidence type="ECO:0000256" key="5">
    <source>
        <dbReference type="SAM" id="MobiDB-lite"/>
    </source>
</evidence>
<dbReference type="InterPro" id="IPR017930">
    <property type="entry name" value="Myb_dom"/>
</dbReference>
<evidence type="ECO:0000313" key="10">
    <source>
        <dbReference type="Proteomes" id="UP001055439"/>
    </source>
</evidence>
<evidence type="ECO:0000256" key="3">
    <source>
        <dbReference type="ARBA" id="ARBA00023163"/>
    </source>
</evidence>
<evidence type="ECO:0000259" key="7">
    <source>
        <dbReference type="PROSITE" id="PS51293"/>
    </source>
</evidence>
<protein>
    <submittedName>
        <fullName evidence="9">Myb-like DNA-binding domain</fullName>
    </submittedName>
</protein>
<dbReference type="InterPro" id="IPR017884">
    <property type="entry name" value="SANT_dom"/>
</dbReference>
<dbReference type="Gene3D" id="1.10.10.60">
    <property type="entry name" value="Homeodomain-like"/>
    <property type="match status" value="1"/>
</dbReference>
<feature type="region of interest" description="Disordered" evidence="5">
    <location>
        <begin position="566"/>
        <end position="611"/>
    </location>
</feature>
<sequence>MCVLRHKNGVGGLWYFPWRKGQALPHADVAISTGYLGSGFLLHFHRSQSSSAVDAPAVPLPQIRSPSSKFTSSSDSRGACSSVEAPVGVLSFFRGLLGSNFRRNLPSFFPSRVSVADRVGPSWSSGAADGRVLDLSPVSTLGESEVGSHPSCCLKEKESNHRRGKRGGGNFLEGLLQHLISMDMKDMRVPSVDGIYMPNKRNKRLHVQIRPSIDQAQLKEFASSTKELPVRVRKPYTITKQRERWTEEEHEKFLEAIKLHGRVWHRIQEHIGTKSAIQIRSHAQKFFSKVDRNRGTGNAIEIPPPRPKRRPLHPYPRKLANLCTTRVPEMKRPEQSSSPFPSFSEQDSGSPVSVLSAVGSETSPLSSAVGSDPVELSLSEPENRCFSPTSSVEGEERILSKDPASNGSNKLDKSPLELYLGSRDQIHPKECSPLEPQLTSLKLFGRTVLVANSRKTCASDDGNATQCFVSWPSADVGSHEEKIDTDMQNEAPGLRHFLPHEYTSGKTGRIPCDVAALSMCCFLVPNGVQKNSADEMVVAPMPFWPTFYGSLPVSFTDQLTMRLKQDLPRTSAEAPSQTIAAEEDSSVGSSSPSAWNESTMDDGNHTAVGYEGSAFPKEPTRAFKLKPSENSAFISVKASKIKSTRGFVPYERCKIGK</sequence>
<feature type="region of interest" description="Disordered" evidence="5">
    <location>
        <begin position="146"/>
        <end position="166"/>
    </location>
</feature>
<keyword evidence="1" id="KW-0805">Transcription regulation</keyword>
<dbReference type="PROSITE" id="PS50090">
    <property type="entry name" value="MYB_LIKE"/>
    <property type="match status" value="1"/>
</dbReference>
<dbReference type="NCBIfam" id="TIGR01557">
    <property type="entry name" value="myb_SHAQKYF"/>
    <property type="match status" value="1"/>
</dbReference>
<feature type="domain" description="HTH myb-type" evidence="8">
    <location>
        <begin position="237"/>
        <end position="291"/>
    </location>
</feature>